<sequence>MGIDNIQTMFVLVPAVMGLIALLILLSGVRDLVRGARMTSGGQQARGAVISANVHISSGKNSRSSTMVETIEFTTDRGQVVRTNPLRSDVGMLDRTGQTVTVFYDRERPERIVAPKNGRSMSPAGPLTKIGGALVMLVFLAFFVTLSQGMLRSSPF</sequence>
<evidence type="ECO:0000259" key="2">
    <source>
        <dbReference type="Pfam" id="PF12158"/>
    </source>
</evidence>
<dbReference type="InterPro" id="IPR021994">
    <property type="entry name" value="DUF3592"/>
</dbReference>
<feature type="transmembrane region" description="Helical" evidence="1">
    <location>
        <begin position="6"/>
        <end position="29"/>
    </location>
</feature>
<feature type="domain" description="DUF3592" evidence="2">
    <location>
        <begin position="46"/>
        <end position="113"/>
    </location>
</feature>
<evidence type="ECO:0000313" key="4">
    <source>
        <dbReference type="Proteomes" id="UP000001919"/>
    </source>
</evidence>
<accession>C7MF97</accession>
<keyword evidence="1" id="KW-0472">Membrane</keyword>
<keyword evidence="4" id="KW-1185">Reference proteome</keyword>
<dbReference type="STRING" id="446465.Bfae_01150"/>
<feature type="transmembrane region" description="Helical" evidence="1">
    <location>
        <begin position="130"/>
        <end position="151"/>
    </location>
</feature>
<gene>
    <name evidence="3" type="ordered locus">Bfae_01150</name>
</gene>
<dbReference type="Proteomes" id="UP000001919">
    <property type="component" value="Chromosome"/>
</dbReference>
<dbReference type="Pfam" id="PF12158">
    <property type="entry name" value="DUF3592"/>
    <property type="match status" value="1"/>
</dbReference>
<protein>
    <recommendedName>
        <fullName evidence="2">DUF3592 domain-containing protein</fullName>
    </recommendedName>
</protein>
<name>C7MF97_BRAFD</name>
<keyword evidence="1" id="KW-0812">Transmembrane</keyword>
<dbReference type="AlphaFoldDB" id="C7MF97"/>
<dbReference type="PATRIC" id="fig|446465.5.peg.112"/>
<reference evidence="3 4" key="1">
    <citation type="journal article" date="2009" name="Stand. Genomic Sci.">
        <title>Complete genome sequence of Brachybacterium faecium type strain (Schefferle 6-10).</title>
        <authorList>
            <person name="Lapidus A."/>
            <person name="Pukall R."/>
            <person name="Labuttii K."/>
            <person name="Copeland A."/>
            <person name="Del Rio T.G."/>
            <person name="Nolan M."/>
            <person name="Chen F."/>
            <person name="Lucas S."/>
            <person name="Tice H."/>
            <person name="Cheng J.F."/>
            <person name="Bruce D."/>
            <person name="Goodwin L."/>
            <person name="Pitluck S."/>
            <person name="Rohde M."/>
            <person name="Goker M."/>
            <person name="Pati A."/>
            <person name="Ivanova N."/>
            <person name="Mavrommatis K."/>
            <person name="Chen A."/>
            <person name="Palaniappan K."/>
            <person name="D'haeseleer P."/>
            <person name="Chain P."/>
            <person name="Bristow J."/>
            <person name="Eisen J.A."/>
            <person name="Markowitz V."/>
            <person name="Hugenholtz P."/>
            <person name="Kyrpides N.C."/>
            <person name="Klenk H.P."/>
        </authorList>
    </citation>
    <scope>NUCLEOTIDE SEQUENCE [LARGE SCALE GENOMIC DNA]</scope>
    <source>
        <strain evidence="4">ATCC 43885 / DSM 4810 / JCM 11609 / LMG 19847 / NBRC 14762 / NCIMB 9860 / 6-10</strain>
    </source>
</reference>
<dbReference type="EMBL" id="CP001643">
    <property type="protein sequence ID" value="ACU83997.1"/>
    <property type="molecule type" value="Genomic_DNA"/>
</dbReference>
<proteinExistence type="predicted"/>
<organism evidence="3 4">
    <name type="scientific">Brachybacterium faecium (strain ATCC 43885 / DSM 4810 / JCM 11609 / LMG 19847 / NBRC 14762 / NCIMB 9860 / 6-10)</name>
    <dbReference type="NCBI Taxonomy" id="446465"/>
    <lineage>
        <taxon>Bacteria</taxon>
        <taxon>Bacillati</taxon>
        <taxon>Actinomycetota</taxon>
        <taxon>Actinomycetes</taxon>
        <taxon>Micrococcales</taxon>
        <taxon>Dermabacteraceae</taxon>
        <taxon>Brachybacterium</taxon>
    </lineage>
</organism>
<evidence type="ECO:0000256" key="1">
    <source>
        <dbReference type="SAM" id="Phobius"/>
    </source>
</evidence>
<dbReference type="OrthoDB" id="4793458at2"/>
<evidence type="ECO:0000313" key="3">
    <source>
        <dbReference type="EMBL" id="ACU83997.1"/>
    </source>
</evidence>
<dbReference type="HOGENOM" id="CLU_1683232_0_0_11"/>
<dbReference type="eggNOG" id="ENOG5031E3T">
    <property type="taxonomic scope" value="Bacteria"/>
</dbReference>
<dbReference type="KEGG" id="bfa:Bfae_01150"/>
<keyword evidence="1" id="KW-1133">Transmembrane helix</keyword>